<reference evidence="2 3" key="1">
    <citation type="submission" date="2011-11" db="EMBL/GenBank/DDBJ databases">
        <title>Improved High-Quality Draft sequence of Beggiatoa alba B18lD.</title>
        <authorList>
            <consortium name="US DOE Joint Genome Institute"/>
            <person name="Lucas S."/>
            <person name="Han J."/>
            <person name="Lapidus A."/>
            <person name="Cheng J.-F."/>
            <person name="Goodwin L."/>
            <person name="Pitluck S."/>
            <person name="Peters L."/>
            <person name="Mikhailova N."/>
            <person name="Held B."/>
            <person name="Detter J.C."/>
            <person name="Han C."/>
            <person name="Tapia R."/>
            <person name="Land M."/>
            <person name="Hauser L."/>
            <person name="Kyrpides N."/>
            <person name="Ivanova N."/>
            <person name="Pagani I."/>
            <person name="Samuel K."/>
            <person name="Teske A."/>
            <person name="Mueller J."/>
            <person name="Woyke T."/>
        </authorList>
    </citation>
    <scope>NUCLEOTIDE SEQUENCE [LARGE SCALE GENOMIC DNA]</scope>
    <source>
        <strain evidence="2 3">B18LD</strain>
    </source>
</reference>
<gene>
    <name evidence="2" type="ORF">BegalDRAFT_2829</name>
</gene>
<evidence type="ECO:0000313" key="2">
    <source>
        <dbReference type="EMBL" id="EIJ43663.1"/>
    </source>
</evidence>
<dbReference type="InterPro" id="IPR045435">
    <property type="entry name" value="EAD7"/>
</dbReference>
<protein>
    <recommendedName>
        <fullName evidence="1">Effector-associated domain-containing protein</fullName>
    </recommendedName>
</protein>
<evidence type="ECO:0000313" key="3">
    <source>
        <dbReference type="Proteomes" id="UP000005744"/>
    </source>
</evidence>
<dbReference type="HOGENOM" id="CLU_2191844_0_0_6"/>
<dbReference type="STRING" id="395493.BegalDRAFT_2829"/>
<evidence type="ECO:0000259" key="1">
    <source>
        <dbReference type="Pfam" id="PF19960"/>
    </source>
</evidence>
<proteinExistence type="predicted"/>
<dbReference type="RefSeq" id="WP_002691026.1">
    <property type="nucleotide sequence ID" value="NZ_JH600070.1"/>
</dbReference>
<feature type="domain" description="Effector-associated" evidence="1">
    <location>
        <begin position="38"/>
        <end position="100"/>
    </location>
</feature>
<name>I3CJ70_9GAMM</name>
<accession>I3CJ70</accession>
<sequence length="108" mass="12550">MNVSNSTIGVIAIGDNNIIYTQTQSNTPFLSENKRKILHYCLTHSFAFHEIQTLIFFLNIDQDEFSGIEAKSRLIETLIQYCERHNITQVLINLIKNERPHLLMCQQL</sequence>
<dbReference type="AlphaFoldDB" id="I3CJ70"/>
<dbReference type="EMBL" id="JH600070">
    <property type="protein sequence ID" value="EIJ43663.1"/>
    <property type="molecule type" value="Genomic_DNA"/>
</dbReference>
<organism evidence="2 3">
    <name type="scientific">Beggiatoa alba B18LD</name>
    <dbReference type="NCBI Taxonomy" id="395493"/>
    <lineage>
        <taxon>Bacteria</taxon>
        <taxon>Pseudomonadati</taxon>
        <taxon>Pseudomonadota</taxon>
        <taxon>Gammaproteobacteria</taxon>
        <taxon>Thiotrichales</taxon>
        <taxon>Thiotrichaceae</taxon>
        <taxon>Beggiatoa</taxon>
    </lineage>
</organism>
<keyword evidence="3" id="KW-1185">Reference proteome</keyword>
<dbReference type="Proteomes" id="UP000005744">
    <property type="component" value="Unassembled WGS sequence"/>
</dbReference>
<dbReference type="Pfam" id="PF19960">
    <property type="entry name" value="EAD7"/>
    <property type="match status" value="1"/>
</dbReference>